<proteinExistence type="predicted"/>
<name>A0ABW7PXI5_9GAMM</name>
<protein>
    <submittedName>
        <fullName evidence="1">PAAR domain-containing protein</fullName>
    </submittedName>
</protein>
<dbReference type="Proteomes" id="UP001611251">
    <property type="component" value="Unassembled WGS sequence"/>
</dbReference>
<organism evidence="1 2">
    <name type="scientific">Pantoea osteomyelitidis</name>
    <dbReference type="NCBI Taxonomy" id="3230026"/>
    <lineage>
        <taxon>Bacteria</taxon>
        <taxon>Pseudomonadati</taxon>
        <taxon>Pseudomonadota</taxon>
        <taxon>Gammaproteobacteria</taxon>
        <taxon>Enterobacterales</taxon>
        <taxon>Erwiniaceae</taxon>
        <taxon>Pantoea</taxon>
    </lineage>
</organism>
<comment type="caution">
    <text evidence="1">The sequence shown here is derived from an EMBL/GenBank/DDBJ whole genome shotgun (WGS) entry which is preliminary data.</text>
</comment>
<evidence type="ECO:0000313" key="1">
    <source>
        <dbReference type="EMBL" id="MFH8135045.1"/>
    </source>
</evidence>
<dbReference type="EMBL" id="JBGFSN010000004">
    <property type="protein sequence ID" value="MFH8135045.1"/>
    <property type="molecule type" value="Genomic_DNA"/>
</dbReference>
<sequence length="339" mass="35953">MLKGIVLCQGDKTTCGGKIIAGSAHGVAFNKPQAKEGDPVTCGKDGKTYKIIGGIAFYTSGSENKRIAGSLDNYSSCPCKAKFLPANSYPVYIKEESSALPPTIANFSNIADKGIGLAADPVGKYFENIEKILKEIQETYKNTYRTRGALIGEQFYVRRAQLFNELDRVLKVGFLNKAMKFGQYSKIKNALGLSTSSITHKWNETGIGDIEGYAAHIERAAKYVKAMRYTDYVGIAFSAMHSVNEINEACSTGREDECTKKKYTEVGSFSGGIVGGIAGGALGTGICTLVFGFATIEVAGAGALVCGVLLGSGGGFIGGEYLSSKGETLGESIYETVGE</sequence>
<dbReference type="RefSeq" id="WP_397215364.1">
    <property type="nucleotide sequence ID" value="NZ_JBGFSN010000004.1"/>
</dbReference>
<dbReference type="InterPro" id="IPR008727">
    <property type="entry name" value="PAAR_motif"/>
</dbReference>
<reference evidence="1 2" key="1">
    <citation type="submission" date="2024-08" db="EMBL/GenBank/DDBJ databases">
        <title>Pantoea ronii - a newly identified human opportunistic pathogen.</title>
        <authorList>
            <person name="Keidar-Friedman D."/>
            <person name="Sorek N."/>
            <person name="Leshin-Carmel D."/>
            <person name="Tsur A."/>
            <person name="Amsalem M."/>
            <person name="Tolkach D."/>
            <person name="Brosh-Nissimov T."/>
        </authorList>
    </citation>
    <scope>NUCLEOTIDE SEQUENCE [LARGE SCALE GENOMIC DNA]</scope>
    <source>
        <strain evidence="1 2">AA23256</strain>
    </source>
</reference>
<dbReference type="CDD" id="cd14744">
    <property type="entry name" value="PAAR_CT_2"/>
    <property type="match status" value="1"/>
</dbReference>
<dbReference type="Pfam" id="PF05488">
    <property type="entry name" value="PAAR_motif"/>
    <property type="match status" value="1"/>
</dbReference>
<accession>A0ABW7PXI5</accession>
<gene>
    <name evidence="1" type="ORF">ABU178_12790</name>
</gene>
<evidence type="ECO:0000313" key="2">
    <source>
        <dbReference type="Proteomes" id="UP001611251"/>
    </source>
</evidence>
<keyword evidence="2" id="KW-1185">Reference proteome</keyword>